<keyword evidence="2" id="KW-1185">Reference proteome</keyword>
<dbReference type="Proteomes" id="UP000054279">
    <property type="component" value="Unassembled WGS sequence"/>
</dbReference>
<accession>A0A0C9W4D5</accession>
<protein>
    <submittedName>
        <fullName evidence="1">Unplaced genomic scaffold SPHSTscaffold_29, whole genome shotgun sequence</fullName>
    </submittedName>
</protein>
<dbReference type="HOGENOM" id="CLU_761103_0_0_1"/>
<name>A0A0C9W4D5_SPHS4</name>
<reference evidence="1 2" key="1">
    <citation type="submission" date="2014-06" db="EMBL/GenBank/DDBJ databases">
        <title>Evolutionary Origins and Diversification of the Mycorrhizal Mutualists.</title>
        <authorList>
            <consortium name="DOE Joint Genome Institute"/>
            <consortium name="Mycorrhizal Genomics Consortium"/>
            <person name="Kohler A."/>
            <person name="Kuo A."/>
            <person name="Nagy L.G."/>
            <person name="Floudas D."/>
            <person name="Copeland A."/>
            <person name="Barry K.W."/>
            <person name="Cichocki N."/>
            <person name="Veneault-Fourrey C."/>
            <person name="LaButti K."/>
            <person name="Lindquist E.A."/>
            <person name="Lipzen A."/>
            <person name="Lundell T."/>
            <person name="Morin E."/>
            <person name="Murat C."/>
            <person name="Riley R."/>
            <person name="Ohm R."/>
            <person name="Sun H."/>
            <person name="Tunlid A."/>
            <person name="Henrissat B."/>
            <person name="Grigoriev I.V."/>
            <person name="Hibbett D.S."/>
            <person name="Martin F."/>
        </authorList>
    </citation>
    <scope>NUCLEOTIDE SEQUENCE [LARGE SCALE GENOMIC DNA]</scope>
    <source>
        <strain evidence="1 2">SS14</strain>
    </source>
</reference>
<dbReference type="EMBL" id="KN837104">
    <property type="protein sequence ID" value="KIJ47087.1"/>
    <property type="molecule type" value="Genomic_DNA"/>
</dbReference>
<gene>
    <name evidence="1" type="ORF">M422DRAFT_249403</name>
</gene>
<sequence>MSSTSEQGDLDMLLAAAREEMIISYQQKYISEGLLKALLETYTIENASKWIKYNKFFTFLNAALQADSPMKPKTLFHFQCSHVILQLSADAYAHVKDDKLIKGDIVARTCPTKITIYAPTDKMVRKALIIQKYREALGQAGLMGATVTKVDSAPTTAGILGTPLPEAVYAVLGNSQKKADLITKEKRKHHAAGVYDTFHKEQLKLAVEHYIQHVASICSDDGGDNIEIVVTMLPALAELIRETKNLNELANFCSPEDMAYLRKFRSISSVEELNQFHDFCKTHPEQKIQDWYANKVMHTWYLPSLVKFLTKIPHGDWEINCRDTNINEGSHPATNRATGKGLTLLDGIEGARQLDTLEAERLQL</sequence>
<evidence type="ECO:0000313" key="1">
    <source>
        <dbReference type="EMBL" id="KIJ47087.1"/>
    </source>
</evidence>
<organism evidence="1 2">
    <name type="scientific">Sphaerobolus stellatus (strain SS14)</name>
    <dbReference type="NCBI Taxonomy" id="990650"/>
    <lineage>
        <taxon>Eukaryota</taxon>
        <taxon>Fungi</taxon>
        <taxon>Dikarya</taxon>
        <taxon>Basidiomycota</taxon>
        <taxon>Agaricomycotina</taxon>
        <taxon>Agaricomycetes</taxon>
        <taxon>Phallomycetidae</taxon>
        <taxon>Geastrales</taxon>
        <taxon>Sphaerobolaceae</taxon>
        <taxon>Sphaerobolus</taxon>
    </lineage>
</organism>
<dbReference type="AlphaFoldDB" id="A0A0C9W4D5"/>
<dbReference type="OrthoDB" id="3267196at2759"/>
<proteinExistence type="predicted"/>
<evidence type="ECO:0000313" key="2">
    <source>
        <dbReference type="Proteomes" id="UP000054279"/>
    </source>
</evidence>